<gene>
    <name evidence="6" type="ORF">HINF_LOCUS14829</name>
    <name evidence="7" type="ORF">HINF_LOCUS1741</name>
</gene>
<dbReference type="PANTHER" id="PTHR16201">
    <property type="entry name" value="SEVEN TRANSMEMBRANE PROTEIN 1-RELATED"/>
    <property type="match status" value="1"/>
</dbReference>
<dbReference type="InterPro" id="IPR051415">
    <property type="entry name" value="LAAT-1"/>
</dbReference>
<dbReference type="InterPro" id="IPR006603">
    <property type="entry name" value="PQ-loop_rpt"/>
</dbReference>
<accession>A0AA86NYQ0</accession>
<evidence type="ECO:0000256" key="4">
    <source>
        <dbReference type="ARBA" id="ARBA00023136"/>
    </source>
</evidence>
<dbReference type="EMBL" id="CATOUU010000380">
    <property type="protein sequence ID" value="CAI9927184.1"/>
    <property type="molecule type" value="Genomic_DNA"/>
</dbReference>
<dbReference type="EMBL" id="CAXDID020000003">
    <property type="protein sequence ID" value="CAL5972110.1"/>
    <property type="molecule type" value="Genomic_DNA"/>
</dbReference>
<evidence type="ECO:0000256" key="3">
    <source>
        <dbReference type="ARBA" id="ARBA00022989"/>
    </source>
</evidence>
<dbReference type="AlphaFoldDB" id="A0AA86NYQ0"/>
<evidence type="ECO:0000256" key="1">
    <source>
        <dbReference type="ARBA" id="ARBA00004141"/>
    </source>
</evidence>
<organism evidence="6">
    <name type="scientific">Hexamita inflata</name>
    <dbReference type="NCBI Taxonomy" id="28002"/>
    <lineage>
        <taxon>Eukaryota</taxon>
        <taxon>Metamonada</taxon>
        <taxon>Diplomonadida</taxon>
        <taxon>Hexamitidae</taxon>
        <taxon>Hexamitinae</taxon>
        <taxon>Hexamita</taxon>
    </lineage>
</organism>
<comment type="subcellular location">
    <subcellularLocation>
        <location evidence="1">Membrane</location>
        <topology evidence="1">Multi-pass membrane protein</topology>
    </subcellularLocation>
</comment>
<dbReference type="GO" id="GO:0016020">
    <property type="term" value="C:membrane"/>
    <property type="evidence" value="ECO:0007669"/>
    <property type="project" value="UniProtKB-SubCell"/>
</dbReference>
<dbReference type="Proteomes" id="UP001642409">
    <property type="component" value="Unassembled WGS sequence"/>
</dbReference>
<keyword evidence="3 5" id="KW-1133">Transmembrane helix</keyword>
<feature type="transmembrane region" description="Helical" evidence="5">
    <location>
        <begin position="76"/>
        <end position="93"/>
    </location>
</feature>
<protein>
    <submittedName>
        <fullName evidence="6">Seven transmembrane protein 1</fullName>
    </submittedName>
    <submittedName>
        <fullName evidence="7">Seven_transmembrane protein 1</fullName>
    </submittedName>
</protein>
<keyword evidence="4 5" id="KW-0472">Membrane</keyword>
<evidence type="ECO:0000313" key="8">
    <source>
        <dbReference type="Proteomes" id="UP001642409"/>
    </source>
</evidence>
<reference evidence="6" key="1">
    <citation type="submission" date="2023-06" db="EMBL/GenBank/DDBJ databases">
        <authorList>
            <person name="Kurt Z."/>
        </authorList>
    </citation>
    <scope>NUCLEOTIDE SEQUENCE</scope>
</reference>
<feature type="transmembrane region" description="Helical" evidence="5">
    <location>
        <begin position="146"/>
        <end position="166"/>
    </location>
</feature>
<reference evidence="7 8" key="2">
    <citation type="submission" date="2024-07" db="EMBL/GenBank/DDBJ databases">
        <authorList>
            <person name="Akdeniz Z."/>
        </authorList>
    </citation>
    <scope>NUCLEOTIDE SEQUENCE [LARGE SCALE GENOMIC DNA]</scope>
</reference>
<evidence type="ECO:0000256" key="2">
    <source>
        <dbReference type="ARBA" id="ARBA00022692"/>
    </source>
</evidence>
<evidence type="ECO:0000313" key="6">
    <source>
        <dbReference type="EMBL" id="CAI9927184.1"/>
    </source>
</evidence>
<sequence>MLLCEHFYFSKTSRQFKSSPTNYSKLELLFYSTVILFVASNLTWAGQYLTSIVSGQPGKYLFCPEPVIVDPSSGRYISGYAIAFICCPCYTISRVFQAVKNMKRKSVHGLSSGMFVASALGNLSQVISFLTFSVDHDYIIKSLPYILAYAIPLLIDLWVLTQFCIYSKNQPTDNDVIENEIEIKDRKEQYTKIHQNE</sequence>
<proteinExistence type="predicted"/>
<comment type="caution">
    <text evidence="6">The sequence shown here is derived from an EMBL/GenBank/DDBJ whole genome shotgun (WGS) entry which is preliminary data.</text>
</comment>
<keyword evidence="2 5" id="KW-0812">Transmembrane</keyword>
<name>A0AA86NYQ0_9EUKA</name>
<dbReference type="Pfam" id="PF04193">
    <property type="entry name" value="PQ-loop"/>
    <property type="match status" value="1"/>
</dbReference>
<dbReference type="Gene3D" id="1.20.1280.290">
    <property type="match status" value="1"/>
</dbReference>
<evidence type="ECO:0000256" key="5">
    <source>
        <dbReference type="SAM" id="Phobius"/>
    </source>
</evidence>
<keyword evidence="8" id="KW-1185">Reference proteome</keyword>
<evidence type="ECO:0000313" key="7">
    <source>
        <dbReference type="EMBL" id="CAL5972110.1"/>
    </source>
</evidence>
<feature type="transmembrane region" description="Helical" evidence="5">
    <location>
        <begin position="28"/>
        <end position="49"/>
    </location>
</feature>
<feature type="transmembrane region" description="Helical" evidence="5">
    <location>
        <begin position="114"/>
        <end position="134"/>
    </location>
</feature>